<proteinExistence type="inferred from homology"/>
<dbReference type="AlphaFoldDB" id="A0A1Y2CBR7"/>
<keyword evidence="3 7" id="KW-0547">Nucleotide-binding</keyword>
<sequence>MSSNSKAIKAVMRELMHLNGNPPAEGVKLIDTSDTDLLDIQAWIVGPEGTPYHGGCFKVRLVPGPDFPESPPKGYFETKIFHPNVSKSGEICVNTLKKDWKPDLGIAHVLLTIRCLLIAPNAESALNDDAGKLLLEEYDAFAKHARLFTAMHAKPPHPSPFPDLITQAVLNALAVAVNCGSSSSSSAMAVDEEKPLIAVAAGGLVFSSSSSMGGSIGQVYQSGSSGEESMVLSPTKKRILESGGERKAVPVFGAPAGMIGGVSSGGGASGTTKVSDKKRTLKRL</sequence>
<keyword evidence="5 7" id="KW-0067">ATP-binding</keyword>
<dbReference type="Proteomes" id="UP000193642">
    <property type="component" value="Unassembled WGS sequence"/>
</dbReference>
<dbReference type="EC" id="2.3.2.23" evidence="1"/>
<feature type="domain" description="UBC core" evidence="9">
    <location>
        <begin position="6"/>
        <end position="154"/>
    </location>
</feature>
<comment type="caution">
    <text evidence="10">The sequence shown here is derived from an EMBL/GenBank/DDBJ whole genome shotgun (WGS) entry which is preliminary data.</text>
</comment>
<comment type="similarity">
    <text evidence="7">Belongs to the ubiquitin-conjugating enzyme family.</text>
</comment>
<dbReference type="GO" id="GO:0061631">
    <property type="term" value="F:ubiquitin conjugating enzyme activity"/>
    <property type="evidence" value="ECO:0007669"/>
    <property type="project" value="UniProtKB-EC"/>
</dbReference>
<evidence type="ECO:0000313" key="11">
    <source>
        <dbReference type="Proteomes" id="UP000193642"/>
    </source>
</evidence>
<dbReference type="Gene3D" id="3.10.110.10">
    <property type="entry name" value="Ubiquitin Conjugating Enzyme"/>
    <property type="match status" value="1"/>
</dbReference>
<evidence type="ECO:0000256" key="5">
    <source>
        <dbReference type="ARBA" id="ARBA00022840"/>
    </source>
</evidence>
<evidence type="ECO:0000256" key="1">
    <source>
        <dbReference type="ARBA" id="ARBA00012486"/>
    </source>
</evidence>
<dbReference type="GO" id="GO:0005524">
    <property type="term" value="F:ATP binding"/>
    <property type="evidence" value="ECO:0007669"/>
    <property type="project" value="UniProtKB-UniRule"/>
</dbReference>
<dbReference type="EMBL" id="MCGO01000022">
    <property type="protein sequence ID" value="ORY44478.1"/>
    <property type="molecule type" value="Genomic_DNA"/>
</dbReference>
<evidence type="ECO:0000256" key="8">
    <source>
        <dbReference type="SAM" id="MobiDB-lite"/>
    </source>
</evidence>
<keyword evidence="2" id="KW-0808">Transferase</keyword>
<dbReference type="STRING" id="329046.A0A1Y2CBR7"/>
<dbReference type="PROSITE" id="PS50127">
    <property type="entry name" value="UBC_2"/>
    <property type="match status" value="1"/>
</dbReference>
<evidence type="ECO:0000256" key="3">
    <source>
        <dbReference type="ARBA" id="ARBA00022741"/>
    </source>
</evidence>
<evidence type="ECO:0000256" key="4">
    <source>
        <dbReference type="ARBA" id="ARBA00022786"/>
    </source>
</evidence>
<accession>A0A1Y2CBR7</accession>
<dbReference type="InterPro" id="IPR050113">
    <property type="entry name" value="Ub_conjugating_enzyme"/>
</dbReference>
<dbReference type="InterPro" id="IPR000608">
    <property type="entry name" value="UBC"/>
</dbReference>
<evidence type="ECO:0000256" key="2">
    <source>
        <dbReference type="ARBA" id="ARBA00022679"/>
    </source>
</evidence>
<reference evidence="10 11" key="1">
    <citation type="submission" date="2016-07" db="EMBL/GenBank/DDBJ databases">
        <title>Pervasive Adenine N6-methylation of Active Genes in Fungi.</title>
        <authorList>
            <consortium name="DOE Joint Genome Institute"/>
            <person name="Mondo S.J."/>
            <person name="Dannebaum R.O."/>
            <person name="Kuo R.C."/>
            <person name="Labutti K."/>
            <person name="Haridas S."/>
            <person name="Kuo A."/>
            <person name="Salamov A."/>
            <person name="Ahrendt S.R."/>
            <person name="Lipzen A."/>
            <person name="Sullivan W."/>
            <person name="Andreopoulos W.B."/>
            <person name="Clum A."/>
            <person name="Lindquist E."/>
            <person name="Daum C."/>
            <person name="Ramamoorthy G.K."/>
            <person name="Gryganskyi A."/>
            <person name="Culley D."/>
            <person name="Magnuson J.K."/>
            <person name="James T.Y."/>
            <person name="O'Malley M.A."/>
            <person name="Stajich J.E."/>
            <person name="Spatafora J.W."/>
            <person name="Visel A."/>
            <person name="Grigoriev I.V."/>
        </authorList>
    </citation>
    <scope>NUCLEOTIDE SEQUENCE [LARGE SCALE GENOMIC DNA]</scope>
    <source>
        <strain evidence="10 11">JEL800</strain>
    </source>
</reference>
<feature type="active site" description="Glycyl thioester intermediate" evidence="6">
    <location>
        <position position="92"/>
    </location>
</feature>
<dbReference type="PROSITE" id="PS00183">
    <property type="entry name" value="UBC_1"/>
    <property type="match status" value="1"/>
</dbReference>
<name>A0A1Y2CBR7_9FUNG</name>
<feature type="region of interest" description="Disordered" evidence="8">
    <location>
        <begin position="262"/>
        <end position="284"/>
    </location>
</feature>
<dbReference type="PANTHER" id="PTHR24067">
    <property type="entry name" value="UBIQUITIN-CONJUGATING ENZYME E2"/>
    <property type="match status" value="1"/>
</dbReference>
<organism evidence="10 11">
    <name type="scientific">Rhizoclosmatium globosum</name>
    <dbReference type="NCBI Taxonomy" id="329046"/>
    <lineage>
        <taxon>Eukaryota</taxon>
        <taxon>Fungi</taxon>
        <taxon>Fungi incertae sedis</taxon>
        <taxon>Chytridiomycota</taxon>
        <taxon>Chytridiomycota incertae sedis</taxon>
        <taxon>Chytridiomycetes</taxon>
        <taxon>Chytridiales</taxon>
        <taxon>Chytriomycetaceae</taxon>
        <taxon>Rhizoclosmatium</taxon>
    </lineage>
</organism>
<evidence type="ECO:0000256" key="7">
    <source>
        <dbReference type="RuleBase" id="RU362109"/>
    </source>
</evidence>
<evidence type="ECO:0000259" key="9">
    <source>
        <dbReference type="PROSITE" id="PS50127"/>
    </source>
</evidence>
<dbReference type="OrthoDB" id="10069349at2759"/>
<dbReference type="InterPro" id="IPR023313">
    <property type="entry name" value="UBQ-conjugating_AS"/>
</dbReference>
<gene>
    <name evidence="10" type="ORF">BCR33DRAFT_766080</name>
</gene>
<dbReference type="SMART" id="SM00212">
    <property type="entry name" value="UBCc"/>
    <property type="match status" value="1"/>
</dbReference>
<evidence type="ECO:0000256" key="6">
    <source>
        <dbReference type="PROSITE-ProRule" id="PRU10133"/>
    </source>
</evidence>
<dbReference type="Pfam" id="PF00179">
    <property type="entry name" value="UQ_con"/>
    <property type="match status" value="1"/>
</dbReference>
<keyword evidence="4 7" id="KW-0833">Ubl conjugation pathway</keyword>
<protein>
    <recommendedName>
        <fullName evidence="1">E2 ubiquitin-conjugating enzyme</fullName>
        <ecNumber evidence="1">2.3.2.23</ecNumber>
    </recommendedName>
</protein>
<keyword evidence="11" id="KW-1185">Reference proteome</keyword>
<dbReference type="InterPro" id="IPR016135">
    <property type="entry name" value="UBQ-conjugating_enzyme/RWD"/>
</dbReference>
<evidence type="ECO:0000313" key="10">
    <source>
        <dbReference type="EMBL" id="ORY44478.1"/>
    </source>
</evidence>
<dbReference type="CDD" id="cd23804">
    <property type="entry name" value="UBCc_UBE2S"/>
    <property type="match status" value="1"/>
</dbReference>
<dbReference type="FunFam" id="3.10.110.10:FF:000031">
    <property type="entry name" value="Ubiquitin-conjugating enzyme E2 22"/>
    <property type="match status" value="1"/>
</dbReference>
<dbReference type="SUPFAM" id="SSF54495">
    <property type="entry name" value="UBC-like"/>
    <property type="match status" value="1"/>
</dbReference>